<dbReference type="GeneTree" id="ENSGT00940000158837"/>
<protein>
    <submittedName>
        <fullName evidence="8">Uncharacterized LOC103369241</fullName>
    </submittedName>
    <submittedName>
        <fullName evidence="10">Uncharacterized protein LOC103369241</fullName>
    </submittedName>
</protein>
<dbReference type="AlphaFoldDB" id="A0A3B5B605"/>
<dbReference type="Gene3D" id="3.30.70.330">
    <property type="match status" value="1"/>
</dbReference>
<dbReference type="Ensembl" id="ENSSPAT00000021479.1">
    <property type="protein sequence ID" value="ENSSPAP00000021157.1"/>
    <property type="gene ID" value="ENSSPAG00000015951.1"/>
</dbReference>
<evidence type="ECO:0000313" key="8">
    <source>
        <dbReference type="Ensembl" id="ENSSPAP00000021157.1"/>
    </source>
</evidence>
<dbReference type="PROSITE" id="PS51720">
    <property type="entry name" value="G_AIG1"/>
    <property type="match status" value="1"/>
</dbReference>
<evidence type="ECO:0000256" key="4">
    <source>
        <dbReference type="SAM" id="MobiDB-lite"/>
    </source>
</evidence>
<evidence type="ECO:0000313" key="10">
    <source>
        <dbReference type="RefSeq" id="XP_008296127.1"/>
    </source>
</evidence>
<dbReference type="GeneID" id="103369241"/>
<dbReference type="InterPro" id="IPR006703">
    <property type="entry name" value="G_AIG1"/>
</dbReference>
<sequence>MADIYRFPVYFESPGLVREQEKKIEQYFRVRRKSGGGECGPLSRVAQNVYSIAFRYQKDQQTVLQRSGHVVELPGGRLEFTVRGSLEAHASLDVSASEAPAESPQSIPTSTLVPRGEELQIDSDLSEKEHASLACSARLYPEEGRALFRRSAQPGDVDEVSDWKLKEDKNDDSEVESYCSGQTTDEREAYSEAGECSQVNSRLLDEEYRSSENLASLTLSEGTTPVACYSLQDGLQVLVYEGDITKQCADALVNAANEDLDHRGGIAAALSKAGGPEVQEESSTLVKYMGKVSPGDVVVTTGGNLNCKKLLHAVGPVGGKAYGREKILLEKAVRSALNLSEMMEFQSIAIPCISSGVFGVPVTVCSEAIVTAVRKFGSQGGRSLSKIILIDNRGEVVRAMKEACDRLLQGVSSGSSTAPDVELQRDAADQDSATGATTGATARARGGSVRVEIVQGTIETQQVDALVSPMVGHDPLSTRVGNALCERFGSELTARFREESGEEALPSDAVLVEGFPGQLSNAVFFVSLAPWNDDENGTAVEILRAGISRILTLCEDRGFGSVAFPALGVGIALRFPHSVVARVLLEEIRAFEADRASTMPFLVRIVIHPSDEECSEAFKSVQEALKWEKFTEDAQQQAQDQASTTKRIVLLGKTGSGKSHLANTIFGEDLFKTNHSPNSGTSKCQTETKDVNDRSVTLIDTPGFFDTGRPQEDLKAEILRCITECAPGPHAFLIVLKVEKYSEHEQAVISKICQYFSEDALNYAVVVFTHGNQLPKGMKIEEFVSQNENLSDLVKKCGGRCHVFDNKHWNNKQQNNYRSNHFQLEELLCTVDKMVTEKNGGCYTNAMLKDVGAQIQKQEEHLRQTLGNLPPKEITEKAKSQVYHRYLIQMAGIGTGALLGAFCGIAAMIGLVITAVRNVALMKLIKTVPGAVAGADMVVVGTAVVGVSAAAAGAVLGGVIGGKAAEGAETPLEAAERAFDAIRESGESALKQLNLPFR</sequence>
<dbReference type="SMART" id="SM00506">
    <property type="entry name" value="A1pp"/>
    <property type="match status" value="2"/>
</dbReference>
<reference evidence="8" key="1">
    <citation type="submission" date="2023-09" db="UniProtKB">
        <authorList>
            <consortium name="Ensembl"/>
        </authorList>
    </citation>
    <scope>IDENTIFICATION</scope>
</reference>
<dbReference type="PROSITE" id="PS51154">
    <property type="entry name" value="MACRO"/>
    <property type="match status" value="2"/>
</dbReference>
<evidence type="ECO:0000313" key="9">
    <source>
        <dbReference type="Proteomes" id="UP000694891"/>
    </source>
</evidence>
<keyword evidence="2" id="KW-0547">Nucleotide-binding</keyword>
<comment type="similarity">
    <text evidence="1">Belongs to the TRAFAC class TrmE-Era-EngA-EngB-Septin-like GTPase superfamily. AIG1/Toc34/Toc159-like paraseptin GTPase family. IAN subfamily.</text>
</comment>
<dbReference type="FunFam" id="3.40.50.300:FF:000366">
    <property type="entry name" value="GTPase, IMAP family member 2"/>
    <property type="match status" value="1"/>
</dbReference>
<dbReference type="SUPFAM" id="SSF52540">
    <property type="entry name" value="P-loop containing nucleoside triphosphate hydrolases"/>
    <property type="match status" value="1"/>
</dbReference>
<keyword evidence="3" id="KW-0342">GTP-binding</keyword>
<dbReference type="RefSeq" id="XP_008296127.1">
    <property type="nucleotide sequence ID" value="XM_008297905.1"/>
</dbReference>
<evidence type="ECO:0000256" key="1">
    <source>
        <dbReference type="ARBA" id="ARBA00008535"/>
    </source>
</evidence>
<keyword evidence="5" id="KW-1133">Transmembrane helix</keyword>
<feature type="region of interest" description="Disordered" evidence="4">
    <location>
        <begin position="158"/>
        <end position="194"/>
    </location>
</feature>
<dbReference type="InterPro" id="IPR002589">
    <property type="entry name" value="Macro_dom"/>
</dbReference>
<feature type="compositionally biased region" description="Low complexity" evidence="4">
    <location>
        <begin position="433"/>
        <end position="443"/>
    </location>
</feature>
<dbReference type="Gene3D" id="3.40.50.300">
    <property type="entry name" value="P-loop containing nucleotide triphosphate hydrolases"/>
    <property type="match status" value="1"/>
</dbReference>
<evidence type="ECO:0000259" key="7">
    <source>
        <dbReference type="PROSITE" id="PS51720"/>
    </source>
</evidence>
<feature type="domain" description="Macro" evidence="6">
    <location>
        <begin position="224"/>
        <end position="408"/>
    </location>
</feature>
<gene>
    <name evidence="10" type="primary">LOC103369241</name>
</gene>
<reference evidence="10" key="2">
    <citation type="submission" date="2025-04" db="UniProtKB">
        <authorList>
            <consortium name="RefSeq"/>
        </authorList>
    </citation>
    <scope>IDENTIFICATION</scope>
</reference>
<organism evidence="8">
    <name type="scientific">Stegastes partitus</name>
    <name type="common">bicolor damselfish</name>
    <dbReference type="NCBI Taxonomy" id="144197"/>
    <lineage>
        <taxon>Eukaryota</taxon>
        <taxon>Metazoa</taxon>
        <taxon>Chordata</taxon>
        <taxon>Craniata</taxon>
        <taxon>Vertebrata</taxon>
        <taxon>Euteleostomi</taxon>
        <taxon>Actinopterygii</taxon>
        <taxon>Neopterygii</taxon>
        <taxon>Teleostei</taxon>
        <taxon>Neoteleostei</taxon>
        <taxon>Acanthomorphata</taxon>
        <taxon>Ovalentaria</taxon>
        <taxon>Pomacentridae</taxon>
        <taxon>Stegastes</taxon>
    </lineage>
</organism>
<feature type="transmembrane region" description="Helical" evidence="5">
    <location>
        <begin position="886"/>
        <end position="916"/>
    </location>
</feature>
<dbReference type="PANTHER" id="PTHR10903">
    <property type="entry name" value="GTPASE, IMAP FAMILY MEMBER-RELATED"/>
    <property type="match status" value="1"/>
</dbReference>
<feature type="region of interest" description="Disordered" evidence="4">
    <location>
        <begin position="412"/>
        <end position="443"/>
    </location>
</feature>
<name>A0A3B5B605_9TELE</name>
<dbReference type="CDD" id="cd02907">
    <property type="entry name" value="Macro_Af1521_BAL-like"/>
    <property type="match status" value="1"/>
</dbReference>
<dbReference type="InterPro" id="IPR043472">
    <property type="entry name" value="Macro_dom-like"/>
</dbReference>
<keyword evidence="5" id="KW-0812">Transmembrane</keyword>
<keyword evidence="9" id="KW-1185">Reference proteome</keyword>
<dbReference type="OrthoDB" id="6133115at2759"/>
<dbReference type="STRING" id="144197.ENSSPAP00000021157"/>
<evidence type="ECO:0000259" key="6">
    <source>
        <dbReference type="PROSITE" id="PS51154"/>
    </source>
</evidence>
<dbReference type="InterPro" id="IPR012677">
    <property type="entry name" value="Nucleotide-bd_a/b_plait_sf"/>
</dbReference>
<dbReference type="PANTHER" id="PTHR10903:SF62">
    <property type="entry name" value="GTPASE IMAP FAMILY MEMBER 4-LIKE-RELATED"/>
    <property type="match status" value="1"/>
</dbReference>
<feature type="domain" description="Macro" evidence="6">
    <location>
        <begin position="438"/>
        <end position="626"/>
    </location>
</feature>
<dbReference type="InterPro" id="IPR057051">
    <property type="entry name" value="PARP14_RPM_1"/>
</dbReference>
<dbReference type="GO" id="GO:0005525">
    <property type="term" value="F:GTP binding"/>
    <property type="evidence" value="ECO:0007669"/>
    <property type="project" value="UniProtKB-KW"/>
</dbReference>
<dbReference type="Proteomes" id="UP000694891">
    <property type="component" value="Unplaced"/>
</dbReference>
<evidence type="ECO:0000256" key="3">
    <source>
        <dbReference type="ARBA" id="ARBA00023134"/>
    </source>
</evidence>
<feature type="domain" description="AIG1-type G" evidence="7">
    <location>
        <begin position="643"/>
        <end position="852"/>
    </location>
</feature>
<proteinExistence type="inferred from homology"/>
<keyword evidence="5" id="KW-0472">Membrane</keyword>
<dbReference type="Pfam" id="PF04548">
    <property type="entry name" value="AIG1"/>
    <property type="match status" value="1"/>
</dbReference>
<dbReference type="SUPFAM" id="SSF52949">
    <property type="entry name" value="Macro domain-like"/>
    <property type="match status" value="2"/>
</dbReference>
<evidence type="ECO:0000256" key="2">
    <source>
        <dbReference type="ARBA" id="ARBA00022741"/>
    </source>
</evidence>
<dbReference type="InterPro" id="IPR045058">
    <property type="entry name" value="GIMA/IAN/Toc"/>
</dbReference>
<evidence type="ECO:0000256" key="5">
    <source>
        <dbReference type="SAM" id="Phobius"/>
    </source>
</evidence>
<accession>A0A3B5B605</accession>
<dbReference type="Pfam" id="PF01661">
    <property type="entry name" value="Macro"/>
    <property type="match status" value="2"/>
</dbReference>
<dbReference type="Pfam" id="PF23222">
    <property type="entry name" value="RRM_PARP14_1"/>
    <property type="match status" value="1"/>
</dbReference>
<dbReference type="InterPro" id="IPR027417">
    <property type="entry name" value="P-loop_NTPase"/>
</dbReference>
<dbReference type="Gene3D" id="3.40.220.10">
    <property type="entry name" value="Leucine Aminopeptidase, subunit E, domain 1"/>
    <property type="match status" value="2"/>
</dbReference>